<feature type="domain" description="PiggyBac transposable element-derived protein" evidence="1">
    <location>
        <begin position="1"/>
        <end position="248"/>
    </location>
</feature>
<dbReference type="Proteomes" id="UP000499080">
    <property type="component" value="Unassembled WGS sequence"/>
</dbReference>
<reference evidence="2 3" key="1">
    <citation type="journal article" date="2019" name="Sci. Rep.">
        <title>Orb-weaving spider Araneus ventricosus genome elucidates the spidroin gene catalogue.</title>
        <authorList>
            <person name="Kono N."/>
            <person name="Nakamura H."/>
            <person name="Ohtoshi R."/>
            <person name="Moran D.A.P."/>
            <person name="Shinohara A."/>
            <person name="Yoshida Y."/>
            <person name="Fujiwara M."/>
            <person name="Mori M."/>
            <person name="Tomita M."/>
            <person name="Arakawa K."/>
        </authorList>
    </citation>
    <scope>NUCLEOTIDE SEQUENCE [LARGE SCALE GENOMIC DNA]</scope>
</reference>
<evidence type="ECO:0000313" key="2">
    <source>
        <dbReference type="EMBL" id="GBN07079.1"/>
    </source>
</evidence>
<evidence type="ECO:0000259" key="1">
    <source>
        <dbReference type="Pfam" id="PF13843"/>
    </source>
</evidence>
<sequence length="249" mass="28993">MRNFHFVNNENFDPSTHPCTKLWKIYDVIEHIRKKFCEIVSPEEQLTVDESLMLYKGRLSWKQYIPLKRSRFGIKFFMLCEAFSGYICDFLLYTGKGISLLPEYSSYPQSTAVVLHLLHRFLNRGFCVTVDNYYMSPSLADILVQKKTDIYGTLCSNRKDLPPGFAKEKVENGQCIAYQRGKVMVLRGKWKDKKIVNMRSIFHATSSVSVHSGTTKETLKPKVIYDYNFTMSGVDRCDQEMSYYPSTRK</sequence>
<dbReference type="Pfam" id="PF13843">
    <property type="entry name" value="DDE_Tnp_1_7"/>
    <property type="match status" value="1"/>
</dbReference>
<dbReference type="PANTHER" id="PTHR46599">
    <property type="entry name" value="PIGGYBAC TRANSPOSABLE ELEMENT-DERIVED PROTEIN 4"/>
    <property type="match status" value="1"/>
</dbReference>
<evidence type="ECO:0000313" key="3">
    <source>
        <dbReference type="Proteomes" id="UP000499080"/>
    </source>
</evidence>
<dbReference type="InterPro" id="IPR029526">
    <property type="entry name" value="PGBD"/>
</dbReference>
<dbReference type="EMBL" id="BGPR01005129">
    <property type="protein sequence ID" value="GBN07079.1"/>
    <property type="molecule type" value="Genomic_DNA"/>
</dbReference>
<protein>
    <submittedName>
        <fullName evidence="2">PiggyBac transposable element-derived protein 4</fullName>
    </submittedName>
</protein>
<organism evidence="2 3">
    <name type="scientific">Araneus ventricosus</name>
    <name type="common">Orbweaver spider</name>
    <name type="synonym">Epeira ventricosa</name>
    <dbReference type="NCBI Taxonomy" id="182803"/>
    <lineage>
        <taxon>Eukaryota</taxon>
        <taxon>Metazoa</taxon>
        <taxon>Ecdysozoa</taxon>
        <taxon>Arthropoda</taxon>
        <taxon>Chelicerata</taxon>
        <taxon>Arachnida</taxon>
        <taxon>Araneae</taxon>
        <taxon>Araneomorphae</taxon>
        <taxon>Entelegynae</taxon>
        <taxon>Araneoidea</taxon>
        <taxon>Araneidae</taxon>
        <taxon>Araneus</taxon>
    </lineage>
</organism>
<proteinExistence type="predicted"/>
<dbReference type="OrthoDB" id="6430619at2759"/>
<keyword evidence="3" id="KW-1185">Reference proteome</keyword>
<gene>
    <name evidence="2" type="primary">PGBD4_278</name>
    <name evidence="2" type="ORF">AVEN_53029_1</name>
</gene>
<accession>A0A4Y2KY57</accession>
<dbReference type="AlphaFoldDB" id="A0A4Y2KY57"/>
<comment type="caution">
    <text evidence="2">The sequence shown here is derived from an EMBL/GenBank/DDBJ whole genome shotgun (WGS) entry which is preliminary data.</text>
</comment>
<name>A0A4Y2KY57_ARAVE</name>
<dbReference type="PANTHER" id="PTHR46599:SF3">
    <property type="entry name" value="PIGGYBAC TRANSPOSABLE ELEMENT-DERIVED PROTEIN 4"/>
    <property type="match status" value="1"/>
</dbReference>